<dbReference type="EMBL" id="FRAN01000003">
    <property type="protein sequence ID" value="SHK91513.1"/>
    <property type="molecule type" value="Genomic_DNA"/>
</dbReference>
<dbReference type="RefSeq" id="WP_171970523.1">
    <property type="nucleotide sequence ID" value="NZ_AEMG01000009.1"/>
</dbReference>
<evidence type="ECO:0000313" key="1">
    <source>
        <dbReference type="EMBL" id="SHK91513.1"/>
    </source>
</evidence>
<evidence type="ECO:0000313" key="2">
    <source>
        <dbReference type="Proteomes" id="UP000184203"/>
    </source>
</evidence>
<name>A0A1M6WCG7_HALPU</name>
<reference evidence="2" key="1">
    <citation type="submission" date="2016-11" db="EMBL/GenBank/DDBJ databases">
        <authorList>
            <person name="Varghese N."/>
            <person name="Submissions S."/>
        </authorList>
    </citation>
    <scope>NUCLEOTIDE SEQUENCE [LARGE SCALE GENOMIC DNA]</scope>
    <source>
        <strain evidence="2">DX253</strain>
    </source>
</reference>
<protein>
    <submittedName>
        <fullName evidence="1">Uncharacterized protein</fullName>
    </submittedName>
</protein>
<sequence>MPFECFPEYAVRNPSECPVVRQVSRHEWVARTEEGRFASGSTPASAIARLKR</sequence>
<keyword evidence="2" id="KW-1185">Reference proteome</keyword>
<proteinExistence type="predicted"/>
<dbReference type="Proteomes" id="UP000184203">
    <property type="component" value="Unassembled WGS sequence"/>
</dbReference>
<dbReference type="AlphaFoldDB" id="A0A1M6WCG7"/>
<organism evidence="1 2">
    <name type="scientific">Haladaptatus paucihalophilus DX253</name>
    <dbReference type="NCBI Taxonomy" id="797209"/>
    <lineage>
        <taxon>Archaea</taxon>
        <taxon>Methanobacteriati</taxon>
        <taxon>Methanobacteriota</taxon>
        <taxon>Stenosarchaea group</taxon>
        <taxon>Halobacteria</taxon>
        <taxon>Halobacteriales</taxon>
        <taxon>Haladaptataceae</taxon>
        <taxon>Haladaptatus</taxon>
    </lineage>
</organism>
<gene>
    <name evidence="1" type="ORF">SAMN05444342_2606</name>
</gene>
<accession>A0A1M6WCG7</accession>